<evidence type="ECO:0000313" key="1">
    <source>
        <dbReference type="EMBL" id="EXM01734.1"/>
    </source>
</evidence>
<gene>
    <name evidence="1" type="ORF">FOIG_07242</name>
</gene>
<sequence length="127" mass="14349">MGLIHSAPSQRCYYPPCPCDANSQPSQDYNTDALYRYLCAIRQITASLFFQRGVLQVCYAYCNARTDDWRWCLKCWSGLLVANAFVLSKERIVLVNASTSSWVVSSSYDPGRAVKRSVFYVSLSPNP</sequence>
<reference evidence="1" key="1">
    <citation type="submission" date="2011-11" db="EMBL/GenBank/DDBJ databases">
        <title>The Genome Sequence of Fusarium oxysporum II5.</title>
        <authorList>
            <consortium name="The Broad Institute Genome Sequencing Platform"/>
            <person name="Ma L.-J."/>
            <person name="Gale L.R."/>
            <person name="Schwartz D.C."/>
            <person name="Zhou S."/>
            <person name="Corby-Kistler H."/>
            <person name="Young S.K."/>
            <person name="Zeng Q."/>
            <person name="Gargeya S."/>
            <person name="Fitzgerald M."/>
            <person name="Haas B."/>
            <person name="Abouelleil A."/>
            <person name="Alvarado L."/>
            <person name="Arachchi H.M."/>
            <person name="Berlin A."/>
            <person name="Brown A."/>
            <person name="Chapman S.B."/>
            <person name="Chen Z."/>
            <person name="Dunbar C."/>
            <person name="Freedman E."/>
            <person name="Gearin G."/>
            <person name="Goldberg J."/>
            <person name="Griggs A."/>
            <person name="Gujja S."/>
            <person name="Heiman D."/>
            <person name="Howarth C."/>
            <person name="Larson L."/>
            <person name="Lui A."/>
            <person name="MacDonald P.J.P."/>
            <person name="Montmayeur A."/>
            <person name="Murphy C."/>
            <person name="Neiman D."/>
            <person name="Pearson M."/>
            <person name="Priest M."/>
            <person name="Roberts A."/>
            <person name="Saif S."/>
            <person name="Shea T."/>
            <person name="Shenoy N."/>
            <person name="Sisk P."/>
            <person name="Stolte C."/>
            <person name="Sykes S."/>
            <person name="Wortman J."/>
            <person name="Nusbaum C."/>
            <person name="Birren B."/>
        </authorList>
    </citation>
    <scope>NUCLEOTIDE SEQUENCE [LARGE SCALE GENOMIC DNA]</scope>
    <source>
        <strain evidence="1">54006</strain>
    </source>
</reference>
<reference evidence="1" key="2">
    <citation type="submission" date="2012-05" db="EMBL/GenBank/DDBJ databases">
        <title>The Genome Annotation of Fusarium oxysporum II5.</title>
        <authorList>
            <consortium name="The Broad Institute Genomics Platform"/>
            <person name="Ma L.-J."/>
            <person name="Corby-Kistler H."/>
            <person name="Broz K."/>
            <person name="Gale L.R."/>
            <person name="Jonkers W."/>
            <person name="O'Donnell K."/>
            <person name="Ploetz R."/>
            <person name="Steinberg C."/>
            <person name="Schwartz D.C."/>
            <person name="VanEtten H."/>
            <person name="Zhou S."/>
            <person name="Young S.K."/>
            <person name="Zeng Q."/>
            <person name="Gargeya S."/>
            <person name="Fitzgerald M."/>
            <person name="Abouelleil A."/>
            <person name="Alvarado L."/>
            <person name="Chapman S.B."/>
            <person name="Gainer-Dewar J."/>
            <person name="Goldberg J."/>
            <person name="Griggs A."/>
            <person name="Gujja S."/>
            <person name="Hansen M."/>
            <person name="Howarth C."/>
            <person name="Imamovic A."/>
            <person name="Ireland A."/>
            <person name="Larimer J."/>
            <person name="McCowan C."/>
            <person name="Murphy C."/>
            <person name="Pearson M."/>
            <person name="Poon T.W."/>
            <person name="Priest M."/>
            <person name="Roberts A."/>
            <person name="Saif S."/>
            <person name="Shea T."/>
            <person name="Sykes S."/>
            <person name="Wortman J."/>
            <person name="Nusbaum C."/>
            <person name="Birren B."/>
        </authorList>
    </citation>
    <scope>NUCLEOTIDE SEQUENCE</scope>
    <source>
        <strain evidence="1">54006</strain>
    </source>
</reference>
<dbReference type="VEuPathDB" id="FungiDB:FOIG_07242"/>
<protein>
    <submittedName>
        <fullName evidence="1">Uncharacterized protein</fullName>
    </submittedName>
</protein>
<organism evidence="1">
    <name type="scientific">Fusarium odoratissimum (strain NRRL 54006)</name>
    <dbReference type="NCBI Taxonomy" id="1089451"/>
    <lineage>
        <taxon>Eukaryota</taxon>
        <taxon>Fungi</taxon>
        <taxon>Dikarya</taxon>
        <taxon>Ascomycota</taxon>
        <taxon>Pezizomycotina</taxon>
        <taxon>Sordariomycetes</taxon>
        <taxon>Hypocreomycetidae</taxon>
        <taxon>Hypocreales</taxon>
        <taxon>Nectriaceae</taxon>
        <taxon>Fusarium</taxon>
        <taxon>Fusarium oxysporum species complex</taxon>
        <taxon>Fusarium oxysporum f. sp. cubense (strain race 4)</taxon>
    </lineage>
</organism>
<proteinExistence type="predicted"/>
<accession>X0JKB4</accession>
<dbReference type="AlphaFoldDB" id="X0JKB4"/>
<name>X0JKB4_FUSO5</name>
<dbReference type="RefSeq" id="XP_031063823.1">
    <property type="nucleotide sequence ID" value="XM_031206704.1"/>
</dbReference>
<dbReference type="HOGENOM" id="CLU_161498_0_0_1"/>
<dbReference type="GeneID" id="42032417"/>
<dbReference type="EMBL" id="JH658281">
    <property type="protein sequence ID" value="EXM01734.1"/>
    <property type="molecule type" value="Genomic_DNA"/>
</dbReference>
<dbReference type="Proteomes" id="UP000030685">
    <property type="component" value="Unassembled WGS sequence"/>
</dbReference>